<dbReference type="PANTHER" id="PTHR30346">
    <property type="entry name" value="TRANSCRIPTIONAL DUAL REGULATOR HCAR-RELATED"/>
    <property type="match status" value="1"/>
</dbReference>
<dbReference type="InterPro" id="IPR005119">
    <property type="entry name" value="LysR_subst-bd"/>
</dbReference>
<dbReference type="SUPFAM" id="SSF53850">
    <property type="entry name" value="Periplasmic binding protein-like II"/>
    <property type="match status" value="1"/>
</dbReference>
<keyword evidence="2" id="KW-0805">Transcription regulation</keyword>
<comment type="caution">
    <text evidence="6">The sequence shown here is derived from an EMBL/GenBank/DDBJ whole genome shotgun (WGS) entry which is preliminary data.</text>
</comment>
<organism evidence="6 7">
    <name type="scientific">Roseovarius spongiae</name>
    <dbReference type="NCBI Taxonomy" id="2320272"/>
    <lineage>
        <taxon>Bacteria</taxon>
        <taxon>Pseudomonadati</taxon>
        <taxon>Pseudomonadota</taxon>
        <taxon>Alphaproteobacteria</taxon>
        <taxon>Rhodobacterales</taxon>
        <taxon>Roseobacteraceae</taxon>
        <taxon>Roseovarius</taxon>
    </lineage>
</organism>
<comment type="similarity">
    <text evidence="1">Belongs to the LysR transcriptional regulatory family.</text>
</comment>
<dbReference type="GO" id="GO:0032993">
    <property type="term" value="C:protein-DNA complex"/>
    <property type="evidence" value="ECO:0007669"/>
    <property type="project" value="TreeGrafter"/>
</dbReference>
<feature type="domain" description="HTH lysR-type" evidence="5">
    <location>
        <begin position="7"/>
        <end position="64"/>
    </location>
</feature>
<sequence length="317" mass="33394">MPTTPRLSLRAMRAFACVVEQGSISGAAGVLNIAPSAIAAAVDQVEAEIGATLLLRSRARGVASTPEAVTLAARFRALLEECDAVIEAGRAVSRGLSGTLRIGYYAPVAPAFLPRLLGPMMRAHPDLRLDLSAEDNDSAQDRLLAGRLDVILFAGHDLRPGVETRPLLDLAPYVLAPEGHPITAAAPARLADVARHPIVQLDLPLARPFLDDLFAARGLAPDIVARANSTEMVRSLVGAGIGLSVLAMRPLTDQSYGGDPLVAAPLEPGLPGFQLMSGRVADRPRRAVVEFESALAAWMDGPAAKQLTVRPPTTARR</sequence>
<evidence type="ECO:0000256" key="4">
    <source>
        <dbReference type="ARBA" id="ARBA00023163"/>
    </source>
</evidence>
<evidence type="ECO:0000259" key="5">
    <source>
        <dbReference type="PROSITE" id="PS50931"/>
    </source>
</evidence>
<gene>
    <name evidence="6" type="ORF">D6850_02445</name>
</gene>
<dbReference type="Proteomes" id="UP000281128">
    <property type="component" value="Unassembled WGS sequence"/>
</dbReference>
<dbReference type="GO" id="GO:0003677">
    <property type="term" value="F:DNA binding"/>
    <property type="evidence" value="ECO:0007669"/>
    <property type="project" value="UniProtKB-KW"/>
</dbReference>
<reference evidence="6 7" key="1">
    <citation type="submission" date="2018-09" db="EMBL/GenBank/DDBJ databases">
        <title>Roseovarius spongiae sp. nov., isolated from a marine sponge.</title>
        <authorList>
            <person name="Zhuang L."/>
            <person name="Luo L."/>
        </authorList>
    </citation>
    <scope>NUCLEOTIDE SEQUENCE [LARGE SCALE GENOMIC DNA]</scope>
    <source>
        <strain evidence="6 7">HN-E21</strain>
    </source>
</reference>
<dbReference type="Pfam" id="PF00126">
    <property type="entry name" value="HTH_1"/>
    <property type="match status" value="1"/>
</dbReference>
<evidence type="ECO:0000313" key="6">
    <source>
        <dbReference type="EMBL" id="RKF16434.1"/>
    </source>
</evidence>
<dbReference type="SUPFAM" id="SSF46785">
    <property type="entry name" value="Winged helix' DNA-binding domain"/>
    <property type="match status" value="1"/>
</dbReference>
<protein>
    <submittedName>
        <fullName evidence="6">LysR family transcriptional regulator</fullName>
    </submittedName>
</protein>
<evidence type="ECO:0000256" key="1">
    <source>
        <dbReference type="ARBA" id="ARBA00009437"/>
    </source>
</evidence>
<dbReference type="GO" id="GO:0003700">
    <property type="term" value="F:DNA-binding transcription factor activity"/>
    <property type="evidence" value="ECO:0007669"/>
    <property type="project" value="InterPro"/>
</dbReference>
<keyword evidence="3" id="KW-0238">DNA-binding</keyword>
<keyword evidence="7" id="KW-1185">Reference proteome</keyword>
<dbReference type="Gene3D" id="1.10.10.10">
    <property type="entry name" value="Winged helix-like DNA-binding domain superfamily/Winged helix DNA-binding domain"/>
    <property type="match status" value="1"/>
</dbReference>
<dbReference type="InterPro" id="IPR000847">
    <property type="entry name" value="LysR_HTH_N"/>
</dbReference>
<dbReference type="Pfam" id="PF03466">
    <property type="entry name" value="LysR_substrate"/>
    <property type="match status" value="1"/>
</dbReference>
<evidence type="ECO:0000313" key="7">
    <source>
        <dbReference type="Proteomes" id="UP000281128"/>
    </source>
</evidence>
<dbReference type="Gene3D" id="3.40.190.10">
    <property type="entry name" value="Periplasmic binding protein-like II"/>
    <property type="match status" value="2"/>
</dbReference>
<proteinExistence type="inferred from homology"/>
<dbReference type="EMBL" id="RAPE01000001">
    <property type="protein sequence ID" value="RKF16434.1"/>
    <property type="molecule type" value="Genomic_DNA"/>
</dbReference>
<dbReference type="OrthoDB" id="8679465at2"/>
<dbReference type="AlphaFoldDB" id="A0A3A8BAX6"/>
<dbReference type="PANTHER" id="PTHR30346:SF0">
    <property type="entry name" value="HCA OPERON TRANSCRIPTIONAL ACTIVATOR HCAR"/>
    <property type="match status" value="1"/>
</dbReference>
<evidence type="ECO:0000256" key="3">
    <source>
        <dbReference type="ARBA" id="ARBA00023125"/>
    </source>
</evidence>
<keyword evidence="4" id="KW-0804">Transcription</keyword>
<name>A0A3A8BAX6_9RHOB</name>
<dbReference type="RefSeq" id="WP_121163469.1">
    <property type="nucleotide sequence ID" value="NZ_RAPE01000001.1"/>
</dbReference>
<dbReference type="InterPro" id="IPR036390">
    <property type="entry name" value="WH_DNA-bd_sf"/>
</dbReference>
<accession>A0A3A8BAX6</accession>
<dbReference type="InterPro" id="IPR036388">
    <property type="entry name" value="WH-like_DNA-bd_sf"/>
</dbReference>
<evidence type="ECO:0000256" key="2">
    <source>
        <dbReference type="ARBA" id="ARBA00023015"/>
    </source>
</evidence>
<dbReference type="PROSITE" id="PS50931">
    <property type="entry name" value="HTH_LYSR"/>
    <property type="match status" value="1"/>
</dbReference>